<gene>
    <name evidence="3" type="ORF">BZL29_4697</name>
    <name evidence="2" type="ORF">BZL30_6706</name>
</gene>
<reference evidence="4 5" key="1">
    <citation type="submission" date="2017-02" db="EMBL/GenBank/DDBJ databases">
        <title>Complete genome sequences of Mycobacterium kansasii strains isolated from rhesus macaques.</title>
        <authorList>
            <person name="Panda A."/>
            <person name="Nagaraj S."/>
            <person name="Zhao X."/>
            <person name="Tettelin H."/>
            <person name="Detolla L.J."/>
        </authorList>
    </citation>
    <scope>NUCLEOTIDE SEQUENCE [LARGE SCALE GENOMIC DNA]</scope>
    <source>
        <strain evidence="3 4">11-3469</strain>
        <strain evidence="2 5">11-3813</strain>
    </source>
</reference>
<evidence type="ECO:0000256" key="1">
    <source>
        <dbReference type="SAM" id="MobiDB-lite"/>
    </source>
</evidence>
<protein>
    <submittedName>
        <fullName evidence="3">Uncharacterized protein</fullName>
    </submittedName>
</protein>
<dbReference type="Proteomes" id="UP000188532">
    <property type="component" value="Unassembled WGS sequence"/>
</dbReference>
<accession>A0A1V3X692</accession>
<comment type="caution">
    <text evidence="3">The sequence shown here is derived from an EMBL/GenBank/DDBJ whole genome shotgun (WGS) entry which is preliminary data.</text>
</comment>
<feature type="region of interest" description="Disordered" evidence="1">
    <location>
        <begin position="1"/>
        <end position="37"/>
    </location>
</feature>
<dbReference type="EMBL" id="MVBN01000004">
    <property type="protein sequence ID" value="OOK74587.1"/>
    <property type="molecule type" value="Genomic_DNA"/>
</dbReference>
<evidence type="ECO:0000313" key="2">
    <source>
        <dbReference type="EMBL" id="OOK70345.1"/>
    </source>
</evidence>
<evidence type="ECO:0000313" key="3">
    <source>
        <dbReference type="EMBL" id="OOK74587.1"/>
    </source>
</evidence>
<dbReference type="Proteomes" id="UP000189229">
    <property type="component" value="Unassembled WGS sequence"/>
</dbReference>
<feature type="compositionally biased region" description="Basic and acidic residues" evidence="1">
    <location>
        <begin position="1"/>
        <end position="12"/>
    </location>
</feature>
<feature type="compositionally biased region" description="Pro residues" evidence="1">
    <location>
        <begin position="23"/>
        <end position="37"/>
    </location>
</feature>
<evidence type="ECO:0000313" key="4">
    <source>
        <dbReference type="Proteomes" id="UP000188532"/>
    </source>
</evidence>
<dbReference type="EMBL" id="MVBM01000006">
    <property type="protein sequence ID" value="OOK70345.1"/>
    <property type="molecule type" value="Genomic_DNA"/>
</dbReference>
<proteinExistence type="predicted"/>
<evidence type="ECO:0000313" key="5">
    <source>
        <dbReference type="Proteomes" id="UP000189229"/>
    </source>
</evidence>
<dbReference type="AlphaFoldDB" id="A0A1V3X692"/>
<organism evidence="3 4">
    <name type="scientific">Mycobacterium kansasii</name>
    <dbReference type="NCBI Taxonomy" id="1768"/>
    <lineage>
        <taxon>Bacteria</taxon>
        <taxon>Bacillati</taxon>
        <taxon>Actinomycetota</taxon>
        <taxon>Actinomycetes</taxon>
        <taxon>Mycobacteriales</taxon>
        <taxon>Mycobacteriaceae</taxon>
        <taxon>Mycobacterium</taxon>
    </lineage>
</organism>
<name>A0A1V3X692_MYCKA</name>
<sequence length="37" mass="3831">MVIGEQHYRRGSVDFCGEGPGGPGRPAPPLGKPPASR</sequence>